<evidence type="ECO:0000313" key="2">
    <source>
        <dbReference type="EMBL" id="KAK2194177.1"/>
    </source>
</evidence>
<keyword evidence="3" id="KW-1185">Reference proteome</keyword>
<name>A0AAD9PGL8_RIDPI</name>
<dbReference type="EMBL" id="JAODUO010000002">
    <property type="protein sequence ID" value="KAK2194177.1"/>
    <property type="molecule type" value="Genomic_DNA"/>
</dbReference>
<evidence type="ECO:0000256" key="1">
    <source>
        <dbReference type="SAM" id="MobiDB-lite"/>
    </source>
</evidence>
<proteinExistence type="predicted"/>
<comment type="caution">
    <text evidence="2">The sequence shown here is derived from an EMBL/GenBank/DDBJ whole genome shotgun (WGS) entry which is preliminary data.</text>
</comment>
<protein>
    <submittedName>
        <fullName evidence="2">Uncharacterized protein</fullName>
    </submittedName>
</protein>
<dbReference type="AlphaFoldDB" id="A0AAD9PGL8"/>
<feature type="compositionally biased region" description="Basic and acidic residues" evidence="1">
    <location>
        <begin position="88"/>
        <end position="112"/>
    </location>
</feature>
<organism evidence="2 3">
    <name type="scientific">Ridgeia piscesae</name>
    <name type="common">Tubeworm</name>
    <dbReference type="NCBI Taxonomy" id="27915"/>
    <lineage>
        <taxon>Eukaryota</taxon>
        <taxon>Metazoa</taxon>
        <taxon>Spiralia</taxon>
        <taxon>Lophotrochozoa</taxon>
        <taxon>Annelida</taxon>
        <taxon>Polychaeta</taxon>
        <taxon>Sedentaria</taxon>
        <taxon>Canalipalpata</taxon>
        <taxon>Sabellida</taxon>
        <taxon>Siboglinidae</taxon>
        <taxon>Ridgeia</taxon>
    </lineage>
</organism>
<dbReference type="Proteomes" id="UP001209878">
    <property type="component" value="Unassembled WGS sequence"/>
</dbReference>
<evidence type="ECO:0000313" key="3">
    <source>
        <dbReference type="Proteomes" id="UP001209878"/>
    </source>
</evidence>
<sequence>MLLSLYEDVVTYNTIVYNKGAVVTIDTENKDNSNNNEATDKEDATVITDGSTQAAEPVVAQSEQPEAALTEQPNERDKQPDDQSEQTPDEHKDEHTHEHTKEHTAEETKETTEGQTTAAPGKTPTKGEGSGRREGWPWFLLGSLRLCRAVVCLDDALLCRRVFLRTARLVLVSVSLVQFTCRSTCSCVVSHDFEY</sequence>
<gene>
    <name evidence="2" type="ORF">NP493_2g19016</name>
</gene>
<reference evidence="2" key="1">
    <citation type="journal article" date="2023" name="Mol. Biol. Evol.">
        <title>Third-Generation Sequencing Reveals the Adaptive Role of the Epigenome in Three Deep-Sea Polychaetes.</title>
        <authorList>
            <person name="Perez M."/>
            <person name="Aroh O."/>
            <person name="Sun Y."/>
            <person name="Lan Y."/>
            <person name="Juniper S.K."/>
            <person name="Young C.R."/>
            <person name="Angers B."/>
            <person name="Qian P.Y."/>
        </authorList>
    </citation>
    <scope>NUCLEOTIDE SEQUENCE</scope>
    <source>
        <strain evidence="2">R07B-5</strain>
    </source>
</reference>
<feature type="region of interest" description="Disordered" evidence="1">
    <location>
        <begin position="27"/>
        <end position="133"/>
    </location>
</feature>
<accession>A0AAD9PGL8</accession>